<organism evidence="1">
    <name type="scientific">seawater metagenome</name>
    <dbReference type="NCBI Taxonomy" id="1561972"/>
    <lineage>
        <taxon>unclassified sequences</taxon>
        <taxon>metagenomes</taxon>
        <taxon>ecological metagenomes</taxon>
    </lineage>
</organism>
<protein>
    <submittedName>
        <fullName evidence="1">Uncharacterized protein</fullName>
    </submittedName>
</protein>
<proteinExistence type="predicted"/>
<dbReference type="AlphaFoldDB" id="A0A5E8CLW4"/>
<reference evidence="1" key="1">
    <citation type="submission" date="2019-09" db="EMBL/GenBank/DDBJ databases">
        <authorList>
            <person name="Needham M D."/>
        </authorList>
    </citation>
    <scope>NUCLEOTIDE SEQUENCE</scope>
</reference>
<gene>
    <name evidence="1" type="ORF">CPAV1605_275</name>
</gene>
<evidence type="ECO:0000313" key="1">
    <source>
        <dbReference type="EMBL" id="VVU94550.1"/>
    </source>
</evidence>
<sequence>MPNKNVQLSQGGYSTPSTINGTLFVQKNATITLIASGSNYITSSQTLAELLPLCDGFMNPHDFNIINSYFRIEINNDLTTNTNNNISISSIGISNCPNYFSNHTENLNCNLNGNPDWIYIDRCIGSDAIDRVKSKRDQRIVIGFNSSSLYNVEVTLELTMFYIYVPNVRALTLSSIHYEGKILDDEITIFELKNTSEPASTDNTVDQNSIIKKGDKFIVKIPEINKSYVVMAIDVTKNYHKNDTIKINVSLGSYSEITIEANYNYCQEINCPWHKNYINKLYPQFTFHSDNGC</sequence>
<accession>A0A5E8CLW4</accession>
<dbReference type="EMBL" id="CABVLZ010000001">
    <property type="protein sequence ID" value="VVU94550.1"/>
    <property type="molecule type" value="Genomic_DNA"/>
</dbReference>
<name>A0A5E8CLW4_9ZZZZ</name>